<proteinExistence type="inferred from homology"/>
<dbReference type="PANTHER" id="PTHR43567:SF5">
    <property type="entry name" value="HYPOTHETICAL CYTOSOLIC PROTEIN"/>
    <property type="match status" value="1"/>
</dbReference>
<dbReference type="Pfam" id="PF01613">
    <property type="entry name" value="Flavin_Reduct"/>
    <property type="match status" value="1"/>
</dbReference>
<dbReference type="RefSeq" id="WP_106018051.1">
    <property type="nucleotide sequence ID" value="NZ_CP096649.1"/>
</dbReference>
<feature type="domain" description="Flavin reductase like" evidence="2">
    <location>
        <begin position="23"/>
        <end position="171"/>
    </location>
</feature>
<dbReference type="Proteomes" id="UP000831151">
    <property type="component" value="Chromosome"/>
</dbReference>
<dbReference type="KEGG" id="fms:M1R53_02165"/>
<evidence type="ECO:0000313" key="3">
    <source>
        <dbReference type="EMBL" id="UQK59485.1"/>
    </source>
</evidence>
<organism evidence="3 4">
    <name type="scientific">Fenollaria massiliensis</name>
    <dbReference type="NCBI Taxonomy" id="938288"/>
    <lineage>
        <taxon>Bacteria</taxon>
        <taxon>Bacillati</taxon>
        <taxon>Bacillota</taxon>
        <taxon>Clostridia</taxon>
        <taxon>Eubacteriales</taxon>
        <taxon>Fenollaria</taxon>
    </lineage>
</organism>
<evidence type="ECO:0000313" key="4">
    <source>
        <dbReference type="Proteomes" id="UP000831151"/>
    </source>
</evidence>
<name>A0A9E7IX57_9FIRM</name>
<sequence>MSLKAIDIKELNFNPMTLIGKEWMLVSAGNEKAFNTMTAQWGHLGAIWNGDMPTSVIYLRPQRYTREFVDKNDYYTLSFFDPYYKTDLLYLGTHSGRNEDKLARTSLTPVFSDKSVYFKEAKMVLVCRKVYKGVLHEEGFIDQSILKKNYPERDFHYVYIGEIVKAYVNEE</sequence>
<dbReference type="EMBL" id="CP096649">
    <property type="protein sequence ID" value="UQK59485.1"/>
    <property type="molecule type" value="Genomic_DNA"/>
</dbReference>
<reference evidence="3" key="1">
    <citation type="submission" date="2022-04" db="EMBL/GenBank/DDBJ databases">
        <title>Complete genome sequences of Ezakiella coagulans and Fenollaria massiliensis.</title>
        <authorList>
            <person name="France M.T."/>
            <person name="Clifford J."/>
            <person name="Narina S."/>
            <person name="Rutt L."/>
            <person name="Ravel J."/>
        </authorList>
    </citation>
    <scope>NUCLEOTIDE SEQUENCE</scope>
    <source>
        <strain evidence="3">C0061C2</strain>
    </source>
</reference>
<evidence type="ECO:0000256" key="1">
    <source>
        <dbReference type="ARBA" id="ARBA00038054"/>
    </source>
</evidence>
<comment type="similarity">
    <text evidence="1">Belongs to the flavoredoxin family.</text>
</comment>
<dbReference type="GO" id="GO:0010181">
    <property type="term" value="F:FMN binding"/>
    <property type="evidence" value="ECO:0007669"/>
    <property type="project" value="InterPro"/>
</dbReference>
<protein>
    <submittedName>
        <fullName evidence="3">Flavin reductase family protein</fullName>
    </submittedName>
</protein>
<dbReference type="InterPro" id="IPR012349">
    <property type="entry name" value="Split_barrel_FMN-bd"/>
</dbReference>
<evidence type="ECO:0000259" key="2">
    <source>
        <dbReference type="Pfam" id="PF01613"/>
    </source>
</evidence>
<dbReference type="InterPro" id="IPR002563">
    <property type="entry name" value="Flavin_Rdtase-like_dom"/>
</dbReference>
<dbReference type="Gene3D" id="2.30.110.10">
    <property type="entry name" value="Electron Transport, Fmn-binding Protein, Chain A"/>
    <property type="match status" value="1"/>
</dbReference>
<dbReference type="GO" id="GO:0016646">
    <property type="term" value="F:oxidoreductase activity, acting on the CH-NH group of donors, NAD or NADP as acceptor"/>
    <property type="evidence" value="ECO:0007669"/>
    <property type="project" value="UniProtKB-ARBA"/>
</dbReference>
<gene>
    <name evidence="3" type="ORF">M1R53_02165</name>
</gene>
<dbReference type="SUPFAM" id="SSF50475">
    <property type="entry name" value="FMN-binding split barrel"/>
    <property type="match status" value="1"/>
</dbReference>
<dbReference type="InterPro" id="IPR052174">
    <property type="entry name" value="Flavoredoxin"/>
</dbReference>
<keyword evidence="4" id="KW-1185">Reference proteome</keyword>
<accession>A0A9E7IX57</accession>
<dbReference type="PANTHER" id="PTHR43567">
    <property type="entry name" value="FLAVOREDOXIN-RELATED-RELATED"/>
    <property type="match status" value="1"/>
</dbReference>
<dbReference type="AlphaFoldDB" id="A0A9E7IX57"/>